<feature type="region of interest" description="Disordered" evidence="1">
    <location>
        <begin position="22"/>
        <end position="122"/>
    </location>
</feature>
<evidence type="ECO:0000313" key="3">
    <source>
        <dbReference type="Proteomes" id="UP001190700"/>
    </source>
</evidence>
<reference evidence="2 3" key="1">
    <citation type="journal article" date="2015" name="Genome Biol. Evol.">
        <title>Comparative Genomics of a Bacterivorous Green Alga Reveals Evolutionary Causalities and Consequences of Phago-Mixotrophic Mode of Nutrition.</title>
        <authorList>
            <person name="Burns J.A."/>
            <person name="Paasch A."/>
            <person name="Narechania A."/>
            <person name="Kim E."/>
        </authorList>
    </citation>
    <scope>NUCLEOTIDE SEQUENCE [LARGE SCALE GENOMIC DNA]</scope>
    <source>
        <strain evidence="2 3">PLY_AMNH</strain>
    </source>
</reference>
<evidence type="ECO:0000256" key="1">
    <source>
        <dbReference type="SAM" id="MobiDB-lite"/>
    </source>
</evidence>
<organism evidence="2 3">
    <name type="scientific">Cymbomonas tetramitiformis</name>
    <dbReference type="NCBI Taxonomy" id="36881"/>
    <lineage>
        <taxon>Eukaryota</taxon>
        <taxon>Viridiplantae</taxon>
        <taxon>Chlorophyta</taxon>
        <taxon>Pyramimonadophyceae</taxon>
        <taxon>Pyramimonadales</taxon>
        <taxon>Pyramimonadaceae</taxon>
        <taxon>Cymbomonas</taxon>
    </lineage>
</organism>
<gene>
    <name evidence="2" type="ORF">CYMTET_31304</name>
</gene>
<feature type="non-terminal residue" evidence="2">
    <location>
        <position position="222"/>
    </location>
</feature>
<dbReference type="EMBL" id="LGRX02018518">
    <property type="protein sequence ID" value="KAK3259710.1"/>
    <property type="molecule type" value="Genomic_DNA"/>
</dbReference>
<evidence type="ECO:0000313" key="2">
    <source>
        <dbReference type="EMBL" id="KAK3259710.1"/>
    </source>
</evidence>
<dbReference type="AlphaFoldDB" id="A0AAE0FHT6"/>
<accession>A0AAE0FHT6</accession>
<dbReference type="Proteomes" id="UP001190700">
    <property type="component" value="Unassembled WGS sequence"/>
</dbReference>
<name>A0AAE0FHT6_9CHLO</name>
<protein>
    <submittedName>
        <fullName evidence="2">Uncharacterized protein</fullName>
    </submittedName>
</protein>
<keyword evidence="3" id="KW-1185">Reference proteome</keyword>
<feature type="compositionally biased region" description="Low complexity" evidence="1">
    <location>
        <begin position="41"/>
        <end position="66"/>
    </location>
</feature>
<proteinExistence type="predicted"/>
<feature type="compositionally biased region" description="Polar residues" evidence="1">
    <location>
        <begin position="83"/>
        <end position="100"/>
    </location>
</feature>
<sequence length="222" mass="24368">MPLAAGNDIFFQTEVTLPLVPEARRPEADWTPSRIGEEGFPLPQLTPSRQQPPTSPSSAEAATESTKLSPDSSPKISRVKVTQPFSPAGSSYKGSLTSSQRGRHKSRVPSEPQARPPPGCCPTPGSVLQHSVAVQAAPCPWMRYYFSAGRADGGDNAFLKHFDVWCTGSTLDRAKFELDYPGDMAMVAPAWLRNSWKRLYCAALPDNPKLMPRLSNDVEWRQ</sequence>
<comment type="caution">
    <text evidence="2">The sequence shown here is derived from an EMBL/GenBank/DDBJ whole genome shotgun (WGS) entry which is preliminary data.</text>
</comment>